<evidence type="ECO:0000313" key="1">
    <source>
        <dbReference type="EMBL" id="OAP86553.1"/>
    </source>
</evidence>
<dbReference type="Proteomes" id="UP000078368">
    <property type="component" value="Unassembled WGS sequence"/>
</dbReference>
<comment type="caution">
    <text evidence="1">The sequence shown here is derived from an EMBL/GenBank/DDBJ whole genome shotgun (WGS) entry which is preliminary data.</text>
</comment>
<organism evidence="1 2">
    <name type="scientific">Peptidiphaga gingivicola</name>
    <dbReference type="NCBI Taxonomy" id="2741497"/>
    <lineage>
        <taxon>Bacteria</taxon>
        <taxon>Bacillati</taxon>
        <taxon>Actinomycetota</taxon>
        <taxon>Actinomycetes</taxon>
        <taxon>Actinomycetales</taxon>
        <taxon>Actinomycetaceae</taxon>
        <taxon>Peptidiphaga</taxon>
    </lineage>
</organism>
<dbReference type="OrthoDB" id="3262730at2"/>
<protein>
    <submittedName>
        <fullName evidence="1">Uncharacterized protein</fullName>
    </submittedName>
</protein>
<dbReference type="RefSeq" id="WP_009199223.1">
    <property type="nucleotide sequence ID" value="NZ_LVZK01000001.1"/>
</dbReference>
<proteinExistence type="predicted"/>
<reference evidence="1 2" key="1">
    <citation type="submission" date="2016-04" db="EMBL/GenBank/DDBJ databases">
        <title>Peptidophaga gingivicola gen. nov., sp. nov., isolated from human subgingival plaque.</title>
        <authorList>
            <person name="Beall C.J."/>
            <person name="Mokrzan E.M."/>
            <person name="Griffen A.L."/>
            <person name="Leys E.J."/>
        </authorList>
    </citation>
    <scope>NUCLEOTIDE SEQUENCE [LARGE SCALE GENOMIC DNA]</scope>
    <source>
        <strain evidence="1 2">BA112</strain>
    </source>
</reference>
<sequence>MGELKFDRDKAGIKAIAGWDDADYYNGVGKGIDACIGDVVKIAVSLPTDTVNAGWKTDNNGTSALRKTLDWTIKLFAGAAREIADGCATLGSGIKSGIENFDSQENNSATRFDMLQSSLPKK</sequence>
<gene>
    <name evidence="1" type="ORF">A4H34_05330</name>
</gene>
<evidence type="ECO:0000313" key="2">
    <source>
        <dbReference type="Proteomes" id="UP000078368"/>
    </source>
</evidence>
<keyword evidence="2" id="KW-1185">Reference proteome</keyword>
<dbReference type="AlphaFoldDB" id="A0A179B5N1"/>
<name>A0A179B5N1_9ACTO</name>
<dbReference type="EMBL" id="LVZK01000001">
    <property type="protein sequence ID" value="OAP86553.1"/>
    <property type="molecule type" value="Genomic_DNA"/>
</dbReference>
<accession>A0A179B5N1</accession>